<reference evidence="1" key="2">
    <citation type="submission" date="2013-04" db="UniProtKB">
        <authorList>
            <consortium name="EnsemblPlants"/>
        </authorList>
    </citation>
    <scope>IDENTIFICATION</scope>
</reference>
<evidence type="ECO:0000313" key="1">
    <source>
        <dbReference type="EnsemblPlants" id="OB06G29530.1"/>
    </source>
</evidence>
<dbReference type="AlphaFoldDB" id="J3MG09"/>
<proteinExistence type="predicted"/>
<protein>
    <submittedName>
        <fullName evidence="1">Uncharacterized protein</fullName>
    </submittedName>
</protein>
<evidence type="ECO:0000313" key="2">
    <source>
        <dbReference type="Proteomes" id="UP000006038"/>
    </source>
</evidence>
<reference evidence="1" key="1">
    <citation type="journal article" date="2013" name="Nat. Commun.">
        <title>Whole-genome sequencing of Oryza brachyantha reveals mechanisms underlying Oryza genome evolution.</title>
        <authorList>
            <person name="Chen J."/>
            <person name="Huang Q."/>
            <person name="Gao D."/>
            <person name="Wang J."/>
            <person name="Lang Y."/>
            <person name="Liu T."/>
            <person name="Li B."/>
            <person name="Bai Z."/>
            <person name="Luis Goicoechea J."/>
            <person name="Liang C."/>
            <person name="Chen C."/>
            <person name="Zhang W."/>
            <person name="Sun S."/>
            <person name="Liao Y."/>
            <person name="Zhang X."/>
            <person name="Yang L."/>
            <person name="Song C."/>
            <person name="Wang M."/>
            <person name="Shi J."/>
            <person name="Liu G."/>
            <person name="Liu J."/>
            <person name="Zhou H."/>
            <person name="Zhou W."/>
            <person name="Yu Q."/>
            <person name="An N."/>
            <person name="Chen Y."/>
            <person name="Cai Q."/>
            <person name="Wang B."/>
            <person name="Liu B."/>
            <person name="Min J."/>
            <person name="Huang Y."/>
            <person name="Wu H."/>
            <person name="Li Z."/>
            <person name="Zhang Y."/>
            <person name="Yin Y."/>
            <person name="Song W."/>
            <person name="Jiang J."/>
            <person name="Jackson S.A."/>
            <person name="Wing R.A."/>
            <person name="Wang J."/>
            <person name="Chen M."/>
        </authorList>
    </citation>
    <scope>NUCLEOTIDE SEQUENCE [LARGE SCALE GENOMIC DNA]</scope>
    <source>
        <strain evidence="1">cv. IRGC 101232</strain>
    </source>
</reference>
<sequence length="67" mass="8178">VILKHKSNKSNHNKILCKFLIRQIIKYILKSQWHHLLKYKRNINLGAHRFEGIKESDSQDKKKRKRK</sequence>
<name>J3MG09_ORYBR</name>
<dbReference type="EnsemblPlants" id="OB06G29530.1">
    <property type="protein sequence ID" value="OB06G29530.1"/>
    <property type="gene ID" value="OB06G29530"/>
</dbReference>
<accession>J3MG09</accession>
<dbReference type="Gramene" id="OB06G29530.1">
    <property type="protein sequence ID" value="OB06G29530.1"/>
    <property type="gene ID" value="OB06G29530"/>
</dbReference>
<organism evidence="1">
    <name type="scientific">Oryza brachyantha</name>
    <name type="common">malo sina</name>
    <dbReference type="NCBI Taxonomy" id="4533"/>
    <lineage>
        <taxon>Eukaryota</taxon>
        <taxon>Viridiplantae</taxon>
        <taxon>Streptophyta</taxon>
        <taxon>Embryophyta</taxon>
        <taxon>Tracheophyta</taxon>
        <taxon>Spermatophyta</taxon>
        <taxon>Magnoliopsida</taxon>
        <taxon>Liliopsida</taxon>
        <taxon>Poales</taxon>
        <taxon>Poaceae</taxon>
        <taxon>BOP clade</taxon>
        <taxon>Oryzoideae</taxon>
        <taxon>Oryzeae</taxon>
        <taxon>Oryzinae</taxon>
        <taxon>Oryza</taxon>
    </lineage>
</organism>
<dbReference type="HOGENOM" id="CLU_2820151_0_0_1"/>
<dbReference type="Proteomes" id="UP000006038">
    <property type="component" value="Chromosome 6"/>
</dbReference>
<keyword evidence="2" id="KW-1185">Reference proteome</keyword>